<geneLocation type="plasmid" evidence="1 2">
    <name>unnamed1</name>
</geneLocation>
<dbReference type="Proteomes" id="UP000092691">
    <property type="component" value="Plasmid unnamed1"/>
</dbReference>
<proteinExistence type="predicted"/>
<sequence length="64" mass="7114">MHLEEIDERALSSQEVNLVAKYRSGRLLTEIVRQVVGNSPTRKSAAFRDVACEGIQVNQIAGCR</sequence>
<evidence type="ECO:0000313" key="2">
    <source>
        <dbReference type="Proteomes" id="UP000092691"/>
    </source>
</evidence>
<dbReference type="AlphaFoldDB" id="A0A1B1CHP8"/>
<protein>
    <submittedName>
        <fullName evidence="1">Uncharacterized protein</fullName>
    </submittedName>
</protein>
<evidence type="ECO:0000313" key="1">
    <source>
        <dbReference type="EMBL" id="ANP89287.1"/>
    </source>
</evidence>
<reference evidence="1 2" key="1">
    <citation type="submission" date="2016-06" db="EMBL/GenBank/DDBJ databases">
        <title>Microsymbionts genomes from the relict species Vavilovia formosa.</title>
        <authorList>
            <person name="Chirak E."/>
            <person name="Kimeklis A."/>
            <person name="Andronov E."/>
        </authorList>
    </citation>
    <scope>NUCLEOTIDE SEQUENCE [LARGE SCALE GENOMIC DNA]</scope>
    <source>
        <strain evidence="1 2">Vaf10</strain>
        <plasmid evidence="2">Plasmid unnamed1</plasmid>
    </source>
</reference>
<gene>
    <name evidence="1" type="ORF">BA011_26280</name>
</gene>
<accession>A0A1B1CHP8</accession>
<name>A0A1B1CHP8_RHILE</name>
<organism evidence="1 2">
    <name type="scientific">Rhizobium leguminosarum</name>
    <dbReference type="NCBI Taxonomy" id="384"/>
    <lineage>
        <taxon>Bacteria</taxon>
        <taxon>Pseudomonadati</taxon>
        <taxon>Pseudomonadota</taxon>
        <taxon>Alphaproteobacteria</taxon>
        <taxon>Hyphomicrobiales</taxon>
        <taxon>Rhizobiaceae</taxon>
        <taxon>Rhizobium/Agrobacterium group</taxon>
        <taxon>Rhizobium</taxon>
    </lineage>
</organism>
<dbReference type="EMBL" id="CP016287">
    <property type="protein sequence ID" value="ANP89287.1"/>
    <property type="molecule type" value="Genomic_DNA"/>
</dbReference>
<keyword evidence="1" id="KW-0614">Plasmid</keyword>